<feature type="non-terminal residue" evidence="1">
    <location>
        <position position="126"/>
    </location>
</feature>
<reference evidence="1" key="1">
    <citation type="submission" date="2020-04" db="EMBL/GenBank/DDBJ databases">
        <authorList>
            <person name="Alioto T."/>
            <person name="Alioto T."/>
            <person name="Gomez Garrido J."/>
        </authorList>
    </citation>
    <scope>NUCLEOTIDE SEQUENCE</scope>
    <source>
        <strain evidence="1">A484AB</strain>
    </source>
</reference>
<name>A0A7D9EP64_PARCT</name>
<proteinExistence type="predicted"/>
<keyword evidence="2" id="KW-1185">Reference proteome</keyword>
<gene>
    <name evidence="1" type="ORF">PACLA_8A089625</name>
</gene>
<dbReference type="Proteomes" id="UP001152795">
    <property type="component" value="Unassembled WGS sequence"/>
</dbReference>
<evidence type="ECO:0000313" key="1">
    <source>
        <dbReference type="EMBL" id="CAB4014622.1"/>
    </source>
</evidence>
<dbReference type="AlphaFoldDB" id="A0A7D9EP64"/>
<comment type="caution">
    <text evidence="1">The sequence shown here is derived from an EMBL/GenBank/DDBJ whole genome shotgun (WGS) entry which is preliminary data.</text>
</comment>
<dbReference type="OrthoDB" id="10638250at2759"/>
<organism evidence="1 2">
    <name type="scientific">Paramuricea clavata</name>
    <name type="common">Red gorgonian</name>
    <name type="synonym">Violescent sea-whip</name>
    <dbReference type="NCBI Taxonomy" id="317549"/>
    <lineage>
        <taxon>Eukaryota</taxon>
        <taxon>Metazoa</taxon>
        <taxon>Cnidaria</taxon>
        <taxon>Anthozoa</taxon>
        <taxon>Octocorallia</taxon>
        <taxon>Malacalcyonacea</taxon>
        <taxon>Plexauridae</taxon>
        <taxon>Paramuricea</taxon>
    </lineage>
</organism>
<protein>
    <submittedName>
        <fullName evidence="1">Uncharacterized protein</fullName>
    </submittedName>
</protein>
<evidence type="ECO:0000313" key="2">
    <source>
        <dbReference type="Proteomes" id="UP001152795"/>
    </source>
</evidence>
<dbReference type="EMBL" id="CACRXK020008379">
    <property type="protein sequence ID" value="CAB4014622.1"/>
    <property type="molecule type" value="Genomic_DNA"/>
</dbReference>
<accession>A0A7D9EP64</accession>
<sequence>NSASNDSQNTLTVVFHAILSNKFKLEDGTKIVIRGDEPLFAGGWNKGGVPVTTAPYRDKQLVLHGELKVPLRLASFGWGYKYVLMNKKNKPSYEVLVEFKWWASGIMNRCLVIGKDYTAENGKLTD</sequence>